<protein>
    <recommendedName>
        <fullName evidence="2">B box-type domain-containing protein</fullName>
    </recommendedName>
</protein>
<gene>
    <name evidence="3" type="ORF">DLAC_09940</name>
</gene>
<sequence length="505" mass="58537">MAEGCKKNQHLRAAEMYCKDCFQLLCLKCLKQHSTHFIVDVHEDEEVKSCLEDTHLLEEQLKKLITSSQDQRESNIQSFNDITLEPFQKETDKISVFFRNLHDSLHVKEVELKRELKSYFDDNQENLILCNSKLDDNLVKSQNLIQALTTAKQDTTSTLNESLIKLSMETKKFLAATSSNGEELNKNINYFHGASSLNAFDELIGSFTIKKRRAYTPGPHKHTRARYIYCYGSEFERYDLLEDYKLEKIPVLGDKLSNRMYLNVRQSMMVSTSDNLFIFCHANYWKYTPETKTWFMGTFDNGYEGGTCQSAIWDGGNYIYLFGGSVRSVNHSHINRFNIIESTFEYQYHNLRFPCRNLTPLLVPGEDQIYLISGYSQTSNLVDYIDLYDLKTNSIMQITNHTTHPQHPQMIISAVYVHFQKCIYLLTYTHQFFKFDLATSIFTSITSPLNESDLDSRLLYFDNTIYLIPKGIRAVHEFSIIDNKWSKIDGISIVNTDFGLCLGSI</sequence>
<comment type="caution">
    <text evidence="3">The sequence shown here is derived from an EMBL/GenBank/DDBJ whole genome shotgun (WGS) entry which is preliminary data.</text>
</comment>
<dbReference type="EMBL" id="LODT01000041">
    <property type="protein sequence ID" value="KYQ89280.1"/>
    <property type="molecule type" value="Genomic_DNA"/>
</dbReference>
<evidence type="ECO:0000259" key="2">
    <source>
        <dbReference type="PROSITE" id="PS50119"/>
    </source>
</evidence>
<accession>A0A151Z5P8</accession>
<name>A0A151Z5P8_TIELA</name>
<dbReference type="SUPFAM" id="SSF117281">
    <property type="entry name" value="Kelch motif"/>
    <property type="match status" value="1"/>
</dbReference>
<dbReference type="InParanoid" id="A0A151Z5P8"/>
<dbReference type="Gene3D" id="2.120.10.80">
    <property type="entry name" value="Kelch-type beta propeller"/>
    <property type="match status" value="1"/>
</dbReference>
<dbReference type="InterPro" id="IPR015915">
    <property type="entry name" value="Kelch-typ_b-propeller"/>
</dbReference>
<dbReference type="FunCoup" id="A0A151Z5P8">
    <property type="interactions" value="421"/>
</dbReference>
<dbReference type="OrthoDB" id="264520at2759"/>
<organism evidence="3 4">
    <name type="scientific">Tieghemostelium lacteum</name>
    <name type="common">Slime mold</name>
    <name type="synonym">Dictyostelium lacteum</name>
    <dbReference type="NCBI Taxonomy" id="361077"/>
    <lineage>
        <taxon>Eukaryota</taxon>
        <taxon>Amoebozoa</taxon>
        <taxon>Evosea</taxon>
        <taxon>Eumycetozoa</taxon>
        <taxon>Dictyostelia</taxon>
        <taxon>Dictyosteliales</taxon>
        <taxon>Raperosteliaceae</taxon>
        <taxon>Tieghemostelium</taxon>
    </lineage>
</organism>
<reference evidence="3 4" key="1">
    <citation type="submission" date="2015-12" db="EMBL/GenBank/DDBJ databases">
        <title>Dictyostelia acquired genes for synthesis and detection of signals that induce cell-type specialization by lateral gene transfer from prokaryotes.</title>
        <authorList>
            <person name="Gloeckner G."/>
            <person name="Schaap P."/>
        </authorList>
    </citation>
    <scope>NUCLEOTIDE SEQUENCE [LARGE SCALE GENOMIC DNA]</scope>
    <source>
        <strain evidence="3 4">TK</strain>
    </source>
</reference>
<feature type="domain" description="B box-type" evidence="2">
    <location>
        <begin position="1"/>
        <end position="41"/>
    </location>
</feature>
<keyword evidence="4" id="KW-1185">Reference proteome</keyword>
<dbReference type="PROSITE" id="PS50119">
    <property type="entry name" value="ZF_BBOX"/>
    <property type="match status" value="1"/>
</dbReference>
<dbReference type="AlphaFoldDB" id="A0A151Z5P8"/>
<evidence type="ECO:0000313" key="4">
    <source>
        <dbReference type="Proteomes" id="UP000076078"/>
    </source>
</evidence>
<evidence type="ECO:0000313" key="3">
    <source>
        <dbReference type="EMBL" id="KYQ89280.1"/>
    </source>
</evidence>
<keyword evidence="1" id="KW-0863">Zinc-finger</keyword>
<keyword evidence="1" id="KW-0862">Zinc</keyword>
<evidence type="ECO:0000256" key="1">
    <source>
        <dbReference type="PROSITE-ProRule" id="PRU00024"/>
    </source>
</evidence>
<dbReference type="InterPro" id="IPR000315">
    <property type="entry name" value="Znf_B-box"/>
</dbReference>
<proteinExistence type="predicted"/>
<dbReference type="GO" id="GO:0008270">
    <property type="term" value="F:zinc ion binding"/>
    <property type="evidence" value="ECO:0007669"/>
    <property type="project" value="UniProtKB-KW"/>
</dbReference>
<dbReference type="Proteomes" id="UP000076078">
    <property type="component" value="Unassembled WGS sequence"/>
</dbReference>
<keyword evidence="1" id="KW-0479">Metal-binding</keyword>